<evidence type="ECO:0000313" key="2">
    <source>
        <dbReference type="EMBL" id="NBG96033.1"/>
    </source>
</evidence>
<protein>
    <submittedName>
        <fullName evidence="2">Alpha/beta fold hydrolase</fullName>
    </submittedName>
</protein>
<dbReference type="GeneID" id="300654743"/>
<dbReference type="SUPFAM" id="SSF53474">
    <property type="entry name" value="alpha/beta-Hydrolases"/>
    <property type="match status" value="1"/>
</dbReference>
<reference evidence="2 3" key="1">
    <citation type="journal article" date="2016" name="Int. J. Syst. Evol. Microbiol.">
        <title>Pyruvatibacter mobilis gen. nov., sp. nov., a marine bacterium from the culture broth of Picochlorum sp. 122.</title>
        <authorList>
            <person name="Wang G."/>
            <person name="Tang M."/>
            <person name="Wu H."/>
            <person name="Dai S."/>
            <person name="Li T."/>
            <person name="Chen C."/>
            <person name="He H."/>
            <person name="Fan J."/>
            <person name="Xiang W."/>
            <person name="Li X."/>
        </authorList>
    </citation>
    <scope>NUCLEOTIDE SEQUENCE [LARGE SCALE GENOMIC DNA]</scope>
    <source>
        <strain evidence="2 3">GYP-11</strain>
    </source>
</reference>
<dbReference type="Pfam" id="PF00561">
    <property type="entry name" value="Abhydrolase_1"/>
    <property type="match status" value="1"/>
</dbReference>
<comment type="caution">
    <text evidence="2">The sequence shown here is derived from an EMBL/GenBank/DDBJ whole genome shotgun (WGS) entry which is preliminary data.</text>
</comment>
<keyword evidence="2" id="KW-0378">Hydrolase</keyword>
<keyword evidence="3" id="KW-1185">Reference proteome</keyword>
<dbReference type="OrthoDB" id="8107794at2"/>
<evidence type="ECO:0000259" key="1">
    <source>
        <dbReference type="Pfam" id="PF00561"/>
    </source>
</evidence>
<dbReference type="PANTHER" id="PTHR45763">
    <property type="entry name" value="HYDROLASE, ALPHA/BETA FOLD FAMILY PROTEIN, EXPRESSED-RELATED"/>
    <property type="match status" value="1"/>
</dbReference>
<dbReference type="InterPro" id="IPR000073">
    <property type="entry name" value="AB_hydrolase_1"/>
</dbReference>
<sequence length="293" mass="32224">MSPFETIRSRKARQTALLPDGRRLGYADTGDESLPPVFYFHGFPGSRLEASFLTIPEARLIGVDRPGYGLSTPLRGRTLRGFAADIAALADHLGIGSFGVMGVSGGGPYAAICARMLPDRVAAAALVCPLGPPEAPAMRRGRLKLLTDLGRRPVSRAVLFRLGRAIMLDDRLVRRALAYRARMPRASADQALMRGEMGQLMLESWREALNTGIEGISADARIYGTPWGWRLAELRVPFYLWHGEADIIVPPSVGRYYAERVPGIESHFSPDDGHFSVVLNHRDDIIQRLVSHL</sequence>
<proteinExistence type="predicted"/>
<dbReference type="PANTHER" id="PTHR45763:SF46">
    <property type="entry name" value="AB HYDROLASE-1 DOMAIN-CONTAINING PROTEIN"/>
    <property type="match status" value="1"/>
</dbReference>
<gene>
    <name evidence="2" type="ORF">GTQ45_09850</name>
</gene>
<dbReference type="Proteomes" id="UP000470384">
    <property type="component" value="Unassembled WGS sequence"/>
</dbReference>
<feature type="domain" description="AB hydrolase-1" evidence="1">
    <location>
        <begin position="35"/>
        <end position="277"/>
    </location>
</feature>
<organism evidence="2 3">
    <name type="scientific">Pyruvatibacter mobilis</name>
    <dbReference type="NCBI Taxonomy" id="1712261"/>
    <lineage>
        <taxon>Bacteria</taxon>
        <taxon>Pseudomonadati</taxon>
        <taxon>Pseudomonadota</taxon>
        <taxon>Alphaproteobacteria</taxon>
        <taxon>Hyphomicrobiales</taxon>
        <taxon>Parvibaculaceae</taxon>
        <taxon>Pyruvatibacter</taxon>
    </lineage>
</organism>
<accession>A0A845QBS1</accession>
<dbReference type="AlphaFoldDB" id="A0A845QBS1"/>
<dbReference type="GO" id="GO:0016787">
    <property type="term" value="F:hydrolase activity"/>
    <property type="evidence" value="ECO:0007669"/>
    <property type="project" value="UniProtKB-KW"/>
</dbReference>
<dbReference type="RefSeq" id="WP_160587942.1">
    <property type="nucleotide sequence ID" value="NZ_BMHN01000001.1"/>
</dbReference>
<evidence type="ECO:0000313" key="3">
    <source>
        <dbReference type="Proteomes" id="UP000470384"/>
    </source>
</evidence>
<dbReference type="Gene3D" id="3.40.50.1820">
    <property type="entry name" value="alpha/beta hydrolase"/>
    <property type="match status" value="1"/>
</dbReference>
<dbReference type="EMBL" id="WXYQ01000006">
    <property type="protein sequence ID" value="NBG96033.1"/>
    <property type="molecule type" value="Genomic_DNA"/>
</dbReference>
<dbReference type="InterPro" id="IPR029058">
    <property type="entry name" value="AB_hydrolase_fold"/>
</dbReference>
<name>A0A845QBS1_9HYPH</name>